<evidence type="ECO:0000313" key="2">
    <source>
        <dbReference type="EMBL" id="HIV12161.1"/>
    </source>
</evidence>
<reference evidence="2" key="2">
    <citation type="journal article" date="2021" name="PeerJ">
        <title>Extensive microbial diversity within the chicken gut microbiome revealed by metagenomics and culture.</title>
        <authorList>
            <person name="Gilroy R."/>
            <person name="Ravi A."/>
            <person name="Getino M."/>
            <person name="Pursley I."/>
            <person name="Horton D.L."/>
            <person name="Alikhan N.F."/>
            <person name="Baker D."/>
            <person name="Gharbi K."/>
            <person name="Hall N."/>
            <person name="Watson M."/>
            <person name="Adriaenssens E.M."/>
            <person name="Foster-Nyarko E."/>
            <person name="Jarju S."/>
            <person name="Secka A."/>
            <person name="Antonio M."/>
            <person name="Oren A."/>
            <person name="Chaudhuri R.R."/>
            <person name="La Ragione R."/>
            <person name="Hildebrand F."/>
            <person name="Pallen M.J."/>
        </authorList>
    </citation>
    <scope>NUCLEOTIDE SEQUENCE</scope>
    <source>
        <strain evidence="2">ChiBcec2-4451</strain>
    </source>
</reference>
<feature type="domain" description="DUF218" evidence="1">
    <location>
        <begin position="25"/>
        <end position="150"/>
    </location>
</feature>
<reference evidence="2" key="1">
    <citation type="submission" date="2020-10" db="EMBL/GenBank/DDBJ databases">
        <authorList>
            <person name="Gilroy R."/>
        </authorList>
    </citation>
    <scope>NUCLEOTIDE SEQUENCE</scope>
    <source>
        <strain evidence="2">ChiBcec2-4451</strain>
    </source>
</reference>
<comment type="caution">
    <text evidence="2">The sequence shown here is derived from an EMBL/GenBank/DDBJ whole genome shotgun (WGS) entry which is preliminary data.</text>
</comment>
<dbReference type="EMBL" id="DVON01000068">
    <property type="protein sequence ID" value="HIV12161.1"/>
    <property type="molecule type" value="Genomic_DNA"/>
</dbReference>
<dbReference type="Gene3D" id="3.40.50.620">
    <property type="entry name" value="HUPs"/>
    <property type="match status" value="1"/>
</dbReference>
<gene>
    <name evidence="2" type="ORF">IAA63_03345</name>
</gene>
<dbReference type="AlphaFoldDB" id="A0A9D1T5F7"/>
<dbReference type="InterPro" id="IPR014729">
    <property type="entry name" value="Rossmann-like_a/b/a_fold"/>
</dbReference>
<dbReference type="GO" id="GO:0005886">
    <property type="term" value="C:plasma membrane"/>
    <property type="evidence" value="ECO:0007669"/>
    <property type="project" value="TreeGrafter"/>
</dbReference>
<name>A0A9D1T5F7_9FIRM</name>
<proteinExistence type="predicted"/>
<dbReference type="Pfam" id="PF02698">
    <property type="entry name" value="DUF218"/>
    <property type="match status" value="1"/>
</dbReference>
<dbReference type="PANTHER" id="PTHR30336">
    <property type="entry name" value="INNER MEMBRANE PROTEIN, PROBABLE PERMEASE"/>
    <property type="match status" value="1"/>
</dbReference>
<evidence type="ECO:0000313" key="3">
    <source>
        <dbReference type="Proteomes" id="UP000886723"/>
    </source>
</evidence>
<organism evidence="2 3">
    <name type="scientific">Candidatus Pullilachnospira stercoravium</name>
    <dbReference type="NCBI Taxonomy" id="2840913"/>
    <lineage>
        <taxon>Bacteria</taxon>
        <taxon>Bacillati</taxon>
        <taxon>Bacillota</taxon>
        <taxon>Clostridia</taxon>
        <taxon>Lachnospirales</taxon>
        <taxon>Lachnospiraceae</taxon>
        <taxon>Lachnospiraceae incertae sedis</taxon>
        <taxon>Candidatus Pullilachnospira</taxon>
    </lineage>
</organism>
<protein>
    <submittedName>
        <fullName evidence="2">YdcF family protein</fullName>
    </submittedName>
</protein>
<dbReference type="InterPro" id="IPR051599">
    <property type="entry name" value="Cell_Envelope_Assoc"/>
</dbReference>
<dbReference type="InterPro" id="IPR003848">
    <property type="entry name" value="DUF218"/>
</dbReference>
<dbReference type="CDD" id="cd06259">
    <property type="entry name" value="YdcF-like"/>
    <property type="match status" value="1"/>
</dbReference>
<sequence>MEKYTEFLKNFTDFIFLEDVLEPADVIFVPGNGYPQMAERAAALWKAGYAPFVLPSGKYSVTLGHFSGVAAKSELYPGPYDTEWEFLADVLMKNGVPREAVLREDQATYTWQNAQFSRKVTDGAGIPVRKAIICCRAHHARRCRMYYQLEYPDARLMICPSRDTGVDRDSWYQSEAGIDAVLGEIERCGGQFHQILRDLRSGK</sequence>
<dbReference type="PANTHER" id="PTHR30336:SF20">
    <property type="entry name" value="DUF218 DOMAIN-CONTAINING PROTEIN"/>
    <property type="match status" value="1"/>
</dbReference>
<accession>A0A9D1T5F7</accession>
<evidence type="ECO:0000259" key="1">
    <source>
        <dbReference type="Pfam" id="PF02698"/>
    </source>
</evidence>
<dbReference type="Proteomes" id="UP000886723">
    <property type="component" value="Unassembled WGS sequence"/>
</dbReference>